<dbReference type="EnsemblFungi" id="PTTG_07509-t43_1">
    <property type="protein sequence ID" value="PTTG_07509-t43_1-p1"/>
    <property type="gene ID" value="PTTG_07509"/>
</dbReference>
<keyword evidence="9" id="KW-1185">Reference proteome</keyword>
<feature type="compositionally biased region" description="Low complexity" evidence="5">
    <location>
        <begin position="406"/>
        <end position="419"/>
    </location>
</feature>
<evidence type="ECO:0000256" key="4">
    <source>
        <dbReference type="ARBA" id="ARBA00023242"/>
    </source>
</evidence>
<evidence type="ECO:0000313" key="9">
    <source>
        <dbReference type="Proteomes" id="UP000005240"/>
    </source>
</evidence>
<feature type="compositionally biased region" description="Basic residues" evidence="5">
    <location>
        <begin position="281"/>
        <end position="292"/>
    </location>
</feature>
<evidence type="ECO:0000259" key="6">
    <source>
        <dbReference type="Pfam" id="PF03467"/>
    </source>
</evidence>
<dbReference type="OrthoDB" id="18087at2759"/>
<feature type="compositionally biased region" description="Low complexity" evidence="5">
    <location>
        <begin position="180"/>
        <end position="194"/>
    </location>
</feature>
<gene>
    <name evidence="7" type="ORF">PTTG_07509</name>
</gene>
<keyword evidence="4" id="KW-0539">Nucleus</keyword>
<dbReference type="InterPro" id="IPR039722">
    <property type="entry name" value="Upf3"/>
</dbReference>
<dbReference type="InterPro" id="IPR005120">
    <property type="entry name" value="UPF3_dom"/>
</dbReference>
<dbReference type="InterPro" id="IPR035979">
    <property type="entry name" value="RBD_domain_sf"/>
</dbReference>
<proteinExistence type="inferred from homology"/>
<dbReference type="PANTHER" id="PTHR13112:SF0">
    <property type="entry name" value="FI21285P1"/>
    <property type="match status" value="1"/>
</dbReference>
<feature type="region of interest" description="Disordered" evidence="5">
    <location>
        <begin position="140"/>
        <end position="159"/>
    </location>
</feature>
<dbReference type="CDD" id="cd12455">
    <property type="entry name" value="RRM_like_Smg4_UPF3"/>
    <property type="match status" value="1"/>
</dbReference>
<dbReference type="Proteomes" id="UP000005240">
    <property type="component" value="Unassembled WGS sequence"/>
</dbReference>
<dbReference type="AlphaFoldDB" id="A0A180GBH2"/>
<dbReference type="InterPro" id="IPR012677">
    <property type="entry name" value="Nucleotide-bd_a/b_plait_sf"/>
</dbReference>
<protein>
    <submittedName>
        <fullName evidence="8">Smg4_UPF3 domain-containing protein</fullName>
    </submittedName>
</protein>
<feature type="compositionally biased region" description="Polar residues" evidence="5">
    <location>
        <begin position="337"/>
        <end position="381"/>
    </location>
</feature>
<accession>A0A180GBH2</accession>
<dbReference type="GO" id="GO:0000184">
    <property type="term" value="P:nuclear-transcribed mRNA catabolic process, nonsense-mediated decay"/>
    <property type="evidence" value="ECO:0007669"/>
    <property type="project" value="UniProtKB-KW"/>
</dbReference>
<dbReference type="GO" id="GO:0045727">
    <property type="term" value="P:positive regulation of translation"/>
    <property type="evidence" value="ECO:0007669"/>
    <property type="project" value="TreeGrafter"/>
</dbReference>
<evidence type="ECO:0000256" key="1">
    <source>
        <dbReference type="ARBA" id="ARBA00004123"/>
    </source>
</evidence>
<dbReference type="Gene3D" id="3.30.70.330">
    <property type="match status" value="1"/>
</dbReference>
<comment type="similarity">
    <text evidence="2">Belongs to the RENT3 family.</text>
</comment>
<sequence>MTERTKLVVRHLPPSLPEEVFWKTVSRWLEPTPREDGTIDPPKCTATFKSYVPGKVRRNKTKVEIPSRAYIQFATPDQVVEFHQGYANQAFRDSHGNLTFPKVEFAPYQKVAGPPKKIDNRIGTIDTDHEYQAFLEGLNATGAPEPSTSANNPDPAVEKVERPEITPLIEHLRTARKAAQEAAATAKQQRNAANSSKSTSGRPFAAPPQIMKRETANSGNKTAADLPSRKSDNPAPHDTPPHMSNSAPPPSKGAKQTGKSSSTVPPPTTQAASAGPNAKSRPNKPPKSKRAGRGAEDQSTHSPATEAQGKSLAPTQPKMILQPPKPSESKAEKPSATSTSKNPSQSPSKAGNSSGKKQGSSLAEQAPSAQNGQAKTPNSAREGSGGSKKPARGGGAAGRGGKGKKASSAAGNPTSQPTEPSAPPPSSSATPATQKGKNHEPAKTEPSSSETAAARRRLGNALAGITSKPDRAPRKKQNSKPAPSSSSNPPPAE</sequence>
<reference evidence="7" key="1">
    <citation type="submission" date="2009-11" db="EMBL/GenBank/DDBJ databases">
        <authorList>
            <consortium name="The Broad Institute Genome Sequencing Platform"/>
            <person name="Ward D."/>
            <person name="Feldgarden M."/>
            <person name="Earl A."/>
            <person name="Young S.K."/>
            <person name="Zeng Q."/>
            <person name="Koehrsen M."/>
            <person name="Alvarado L."/>
            <person name="Berlin A."/>
            <person name="Bochicchio J."/>
            <person name="Borenstein D."/>
            <person name="Chapman S.B."/>
            <person name="Chen Z."/>
            <person name="Engels R."/>
            <person name="Freedman E."/>
            <person name="Gellesch M."/>
            <person name="Goldberg J."/>
            <person name="Griggs A."/>
            <person name="Gujja S."/>
            <person name="Heilman E."/>
            <person name="Heiman D."/>
            <person name="Hepburn T."/>
            <person name="Howarth C."/>
            <person name="Jen D."/>
            <person name="Larson L."/>
            <person name="Lewis B."/>
            <person name="Mehta T."/>
            <person name="Park D."/>
            <person name="Pearson M."/>
            <person name="Roberts A."/>
            <person name="Saif S."/>
            <person name="Shea T."/>
            <person name="Shenoy N."/>
            <person name="Sisk P."/>
            <person name="Stolte C."/>
            <person name="Sykes S."/>
            <person name="Thomson T."/>
            <person name="Walk T."/>
            <person name="White J."/>
            <person name="Yandava C."/>
            <person name="Izard J."/>
            <person name="Baranova O.V."/>
            <person name="Blanton J.M."/>
            <person name="Tanner A.C."/>
            <person name="Dewhirst F.E."/>
            <person name="Haas B."/>
            <person name="Nusbaum C."/>
            <person name="Birren B."/>
        </authorList>
    </citation>
    <scope>NUCLEOTIDE SEQUENCE [LARGE SCALE GENOMIC DNA]</scope>
    <source>
        <strain evidence="7">1-1 BBBD Race 1</strain>
    </source>
</reference>
<feature type="region of interest" description="Disordered" evidence="5">
    <location>
        <begin position="174"/>
        <end position="493"/>
    </location>
</feature>
<evidence type="ECO:0000313" key="7">
    <source>
        <dbReference type="EMBL" id="OAV89981.1"/>
    </source>
</evidence>
<evidence type="ECO:0000256" key="3">
    <source>
        <dbReference type="ARBA" id="ARBA00023161"/>
    </source>
</evidence>
<reference evidence="8 9" key="3">
    <citation type="journal article" date="2017" name="G3 (Bethesda)">
        <title>Comparative analysis highlights variable genome content of wheat rusts and divergence of the mating loci.</title>
        <authorList>
            <person name="Cuomo C.A."/>
            <person name="Bakkeren G."/>
            <person name="Khalil H.B."/>
            <person name="Panwar V."/>
            <person name="Joly D."/>
            <person name="Linning R."/>
            <person name="Sakthikumar S."/>
            <person name="Song X."/>
            <person name="Adiconis X."/>
            <person name="Fan L."/>
            <person name="Goldberg J.M."/>
            <person name="Levin J.Z."/>
            <person name="Young S."/>
            <person name="Zeng Q."/>
            <person name="Anikster Y."/>
            <person name="Bruce M."/>
            <person name="Wang M."/>
            <person name="Yin C."/>
            <person name="McCallum B."/>
            <person name="Szabo L.J."/>
            <person name="Hulbert S."/>
            <person name="Chen X."/>
            <person name="Fellers J.P."/>
        </authorList>
    </citation>
    <scope>NUCLEOTIDE SEQUENCE</scope>
    <source>
        <strain evidence="8">isolate 1-1 / race 1 (BBBD)</strain>
        <strain evidence="9">Isolate 1-1 / race 1 (BBBD)</strain>
    </source>
</reference>
<dbReference type="EMBL" id="ADAS02000112">
    <property type="protein sequence ID" value="OAV89981.1"/>
    <property type="molecule type" value="Genomic_DNA"/>
</dbReference>
<reference evidence="7" key="2">
    <citation type="submission" date="2016-05" db="EMBL/GenBank/DDBJ databases">
        <title>Comparative analysis highlights variable genome content of wheat rusts and divergence of the mating loci.</title>
        <authorList>
            <person name="Cuomo C.A."/>
            <person name="Bakkeren G."/>
            <person name="Szabo L."/>
            <person name="Khalil H."/>
            <person name="Joly D."/>
            <person name="Goldberg J."/>
            <person name="Young S."/>
            <person name="Zeng Q."/>
            <person name="Fellers J."/>
        </authorList>
    </citation>
    <scope>NUCLEOTIDE SEQUENCE [LARGE SCALE GENOMIC DNA]</scope>
    <source>
        <strain evidence="7">1-1 BBBD Race 1</strain>
    </source>
</reference>
<organism evidence="7">
    <name type="scientific">Puccinia triticina (isolate 1-1 / race 1 (BBBD))</name>
    <name type="common">Brown leaf rust fungus</name>
    <dbReference type="NCBI Taxonomy" id="630390"/>
    <lineage>
        <taxon>Eukaryota</taxon>
        <taxon>Fungi</taxon>
        <taxon>Dikarya</taxon>
        <taxon>Basidiomycota</taxon>
        <taxon>Pucciniomycotina</taxon>
        <taxon>Pucciniomycetes</taxon>
        <taxon>Pucciniales</taxon>
        <taxon>Pucciniaceae</taxon>
        <taxon>Puccinia</taxon>
    </lineage>
</organism>
<dbReference type="GO" id="GO:0003729">
    <property type="term" value="F:mRNA binding"/>
    <property type="evidence" value="ECO:0007669"/>
    <property type="project" value="TreeGrafter"/>
</dbReference>
<dbReference type="PANTHER" id="PTHR13112">
    <property type="entry name" value="UPF3 REGULATOR OF NONSENSE TRANSCRIPTS-LIKE PROTEIN"/>
    <property type="match status" value="1"/>
</dbReference>
<evidence type="ECO:0000256" key="5">
    <source>
        <dbReference type="SAM" id="MobiDB-lite"/>
    </source>
</evidence>
<evidence type="ECO:0000256" key="2">
    <source>
        <dbReference type="ARBA" id="ARBA00005991"/>
    </source>
</evidence>
<dbReference type="GO" id="GO:0005730">
    <property type="term" value="C:nucleolus"/>
    <property type="evidence" value="ECO:0007669"/>
    <property type="project" value="TreeGrafter"/>
</dbReference>
<keyword evidence="3" id="KW-0866">Nonsense-mediated mRNA decay</keyword>
<dbReference type="Pfam" id="PF03467">
    <property type="entry name" value="Smg4_UPF3"/>
    <property type="match status" value="1"/>
</dbReference>
<dbReference type="GO" id="GO:0005737">
    <property type="term" value="C:cytoplasm"/>
    <property type="evidence" value="ECO:0007669"/>
    <property type="project" value="TreeGrafter"/>
</dbReference>
<evidence type="ECO:0000313" key="8">
    <source>
        <dbReference type="EnsemblFungi" id="PTTG_07509-t43_1-p1"/>
    </source>
</evidence>
<feature type="domain" description="UPF3" evidence="6">
    <location>
        <begin position="3"/>
        <end position="176"/>
    </location>
</feature>
<reference evidence="8" key="4">
    <citation type="submission" date="2025-05" db="UniProtKB">
        <authorList>
            <consortium name="EnsemblFungi"/>
        </authorList>
    </citation>
    <scope>IDENTIFICATION</scope>
    <source>
        <strain evidence="8">isolate 1-1 / race 1 (BBBD)</strain>
    </source>
</reference>
<comment type="subcellular location">
    <subcellularLocation>
        <location evidence="1">Nucleus</location>
    </subcellularLocation>
</comment>
<dbReference type="SUPFAM" id="SSF54928">
    <property type="entry name" value="RNA-binding domain, RBD"/>
    <property type="match status" value="1"/>
</dbReference>
<name>A0A180GBH2_PUCT1</name>
<dbReference type="FunFam" id="3.30.70.330:FF:001086">
    <property type="entry name" value="Chromosome 1, whole genome shotgun sequence"/>
    <property type="match status" value="1"/>
</dbReference>
<dbReference type="VEuPathDB" id="FungiDB:PTTG_07509"/>